<dbReference type="EMBL" id="MFSR01000027">
    <property type="protein sequence ID" value="OGI40392.1"/>
    <property type="molecule type" value="Genomic_DNA"/>
</dbReference>
<feature type="chain" id="PRO_5009225428" evidence="1">
    <location>
        <begin position="36"/>
        <end position="129"/>
    </location>
</feature>
<proteinExistence type="predicted"/>
<dbReference type="AlphaFoldDB" id="A0A1F6T5I1"/>
<protein>
    <submittedName>
        <fullName evidence="2">Uncharacterized protein</fullName>
    </submittedName>
</protein>
<name>A0A1F6T5I1_9PROT</name>
<organism evidence="2 3">
    <name type="scientific">Candidatus Muproteobacteria bacterium RBG_16_64_10</name>
    <dbReference type="NCBI Taxonomy" id="1817757"/>
    <lineage>
        <taxon>Bacteria</taxon>
        <taxon>Pseudomonadati</taxon>
        <taxon>Pseudomonadota</taxon>
        <taxon>Candidatus Muproteobacteria</taxon>
    </lineage>
</organism>
<feature type="signal peptide" evidence="1">
    <location>
        <begin position="1"/>
        <end position="35"/>
    </location>
</feature>
<gene>
    <name evidence="2" type="ORF">A2V91_03065</name>
</gene>
<keyword evidence="1" id="KW-0732">Signal</keyword>
<accession>A0A1F6T5I1</accession>
<reference evidence="2 3" key="1">
    <citation type="journal article" date="2016" name="Nat. Commun.">
        <title>Thousands of microbial genomes shed light on interconnected biogeochemical processes in an aquifer system.</title>
        <authorList>
            <person name="Anantharaman K."/>
            <person name="Brown C.T."/>
            <person name="Hug L.A."/>
            <person name="Sharon I."/>
            <person name="Castelle C.J."/>
            <person name="Probst A.J."/>
            <person name="Thomas B.C."/>
            <person name="Singh A."/>
            <person name="Wilkins M.J."/>
            <person name="Karaoz U."/>
            <person name="Brodie E.L."/>
            <person name="Williams K.H."/>
            <person name="Hubbard S.S."/>
            <person name="Banfield J.F."/>
        </authorList>
    </citation>
    <scope>NUCLEOTIDE SEQUENCE [LARGE SCALE GENOMIC DNA]</scope>
</reference>
<sequence>MLSGNRNGVRRTARGLLALMAGAWLLAAAAPCVMAQPMPMPADHTGCCPDKASPPAADCAALTALDCQLPKPAPLTGAAFDLPAPMPVLLYSLPVMPVMAAPIRPRQFIDVYDPSPPHVLNRKQNRLLI</sequence>
<evidence type="ECO:0000256" key="1">
    <source>
        <dbReference type="SAM" id="SignalP"/>
    </source>
</evidence>
<comment type="caution">
    <text evidence="2">The sequence shown here is derived from an EMBL/GenBank/DDBJ whole genome shotgun (WGS) entry which is preliminary data.</text>
</comment>
<dbReference type="Proteomes" id="UP000179334">
    <property type="component" value="Unassembled WGS sequence"/>
</dbReference>
<evidence type="ECO:0000313" key="3">
    <source>
        <dbReference type="Proteomes" id="UP000179334"/>
    </source>
</evidence>
<evidence type="ECO:0000313" key="2">
    <source>
        <dbReference type="EMBL" id="OGI40392.1"/>
    </source>
</evidence>